<dbReference type="InterPro" id="IPR025452">
    <property type="entry name" value="DUF4218"/>
</dbReference>
<protein>
    <recommendedName>
        <fullName evidence="1">DUF4218 domain-containing protein</fullName>
    </recommendedName>
</protein>
<evidence type="ECO:0000259" key="1">
    <source>
        <dbReference type="Pfam" id="PF13960"/>
    </source>
</evidence>
<dbReference type="OrthoDB" id="6126261at2759"/>
<dbReference type="PANTHER" id="PTHR46579:SF1">
    <property type="entry name" value="F5_8 TYPE C DOMAIN-CONTAINING PROTEIN"/>
    <property type="match status" value="1"/>
</dbReference>
<proteinExistence type="predicted"/>
<evidence type="ECO:0000313" key="3">
    <source>
        <dbReference type="Proteomes" id="UP000507470"/>
    </source>
</evidence>
<dbReference type="Proteomes" id="UP000507470">
    <property type="component" value="Unassembled WGS sequence"/>
</dbReference>
<sequence>MVIMTIVSQGQGLALVDRLTKDLIVGHEVHTICSCEEYRFGDRQTCEVCNKDRSHGTKYYTIPIGPRLQQLKEVTTLAKVTTLLDTIPQKSRFVSDLHQSSSWNAFVTEMGSKAIALSYCSYGFNPFHHIITQGTYSIWAQTGLILNLPAHMRVKTGPRAPKKLNLYNEILVNELVKLKDGLQVYNAASKQLEMTRVGLLYMVGDVPGIAKEQNRVQQNALNSCSHCIMQGQHSKILDKTVYPGGGMFLHPDDALRQDTTFPSGLVEEENVTLRSSNVEISDARYLDLLKHEGQNEGKKTQTLSTAITLDVMQKNAPVEPMHAIKVVAEHIIKLINGDEDNVKVRAAERACGRSTQLCPDAVYRIYAQEKKTIGQKRSLKEQTSSEDVVETKFPKNQLPQAPYVLTPTEKHQADQRLNQLRVPLNFGVVPTTLFTKIVGGTKSHTWLQLFTTGMVRFCIRDMLGEPQRASLVNVLCLLEEAYVSLQTFYFHLLHHLPQYIRMYGPPKNFWMFPYERFNHTLTESISNNQHPEVSAVKKMEIQWLLSMLEHSGFLEPLKKAVKCVESSLYPGRHNTSCLSRGITRHTCLLQGETCFPTHHNIPPCKNTKSCSGEDLAFISWFGYLDYDTGSRCYFVKNSRNFPNCVLPVKDVSAPLLYAEENGVIWIPKLPDL</sequence>
<reference evidence="2 3" key="1">
    <citation type="submission" date="2020-06" db="EMBL/GenBank/DDBJ databases">
        <authorList>
            <person name="Li R."/>
            <person name="Bekaert M."/>
        </authorList>
    </citation>
    <scope>NUCLEOTIDE SEQUENCE [LARGE SCALE GENOMIC DNA]</scope>
    <source>
        <strain evidence="3">wild</strain>
    </source>
</reference>
<organism evidence="2 3">
    <name type="scientific">Mytilus coruscus</name>
    <name type="common">Sea mussel</name>
    <dbReference type="NCBI Taxonomy" id="42192"/>
    <lineage>
        <taxon>Eukaryota</taxon>
        <taxon>Metazoa</taxon>
        <taxon>Spiralia</taxon>
        <taxon>Lophotrochozoa</taxon>
        <taxon>Mollusca</taxon>
        <taxon>Bivalvia</taxon>
        <taxon>Autobranchia</taxon>
        <taxon>Pteriomorphia</taxon>
        <taxon>Mytilida</taxon>
        <taxon>Mytiloidea</taxon>
        <taxon>Mytilidae</taxon>
        <taxon>Mytilinae</taxon>
        <taxon>Mytilus</taxon>
    </lineage>
</organism>
<gene>
    <name evidence="2" type="ORF">MCOR_6961</name>
</gene>
<feature type="domain" description="DUF4218" evidence="1">
    <location>
        <begin position="469"/>
        <end position="535"/>
    </location>
</feature>
<keyword evidence="3" id="KW-1185">Reference proteome</keyword>
<dbReference type="InterPro" id="IPR004242">
    <property type="entry name" value="Transposase_21"/>
</dbReference>
<dbReference type="AlphaFoldDB" id="A0A6J8AEX3"/>
<dbReference type="Pfam" id="PF02992">
    <property type="entry name" value="Transposase_21"/>
    <property type="match status" value="1"/>
</dbReference>
<dbReference type="EMBL" id="CACVKT020001347">
    <property type="protein sequence ID" value="CAC5366833.1"/>
    <property type="molecule type" value="Genomic_DNA"/>
</dbReference>
<dbReference type="PANTHER" id="PTHR46579">
    <property type="entry name" value="F5/8 TYPE C DOMAIN-CONTAINING PROTEIN-RELATED"/>
    <property type="match status" value="1"/>
</dbReference>
<dbReference type="Pfam" id="PF13960">
    <property type="entry name" value="DUF4218"/>
    <property type="match status" value="1"/>
</dbReference>
<accession>A0A6J8AEX3</accession>
<evidence type="ECO:0000313" key="2">
    <source>
        <dbReference type="EMBL" id="CAC5366833.1"/>
    </source>
</evidence>
<name>A0A6J8AEX3_MYTCO</name>